<name>A0A6P5MX41_ARADU</name>
<proteinExistence type="predicted"/>
<dbReference type="SUPFAM" id="SSF54791">
    <property type="entry name" value="Eukaryotic type KH-domain (KH-domain type I)"/>
    <property type="match status" value="5"/>
</dbReference>
<dbReference type="OrthoDB" id="752362at2759"/>
<dbReference type="InterPro" id="IPR036612">
    <property type="entry name" value="KH_dom_type_1_sf"/>
</dbReference>
<accession>A0A6P5MX41</accession>
<keyword evidence="3" id="KW-1185">Reference proteome</keyword>
<dbReference type="GO" id="GO:0003723">
    <property type="term" value="F:RNA binding"/>
    <property type="evidence" value="ECO:0007669"/>
    <property type="project" value="UniProtKB-UniRule"/>
</dbReference>
<dbReference type="Pfam" id="PF00013">
    <property type="entry name" value="KH_1"/>
    <property type="match status" value="5"/>
</dbReference>
<dbReference type="RefSeq" id="XP_015942874.1">
    <property type="nucleotide sequence ID" value="XM_016087388.3"/>
</dbReference>
<evidence type="ECO:0000313" key="3">
    <source>
        <dbReference type="Proteomes" id="UP000515211"/>
    </source>
</evidence>
<organism evidence="3 4">
    <name type="scientific">Arachis duranensis</name>
    <name type="common">Wild peanut</name>
    <dbReference type="NCBI Taxonomy" id="130453"/>
    <lineage>
        <taxon>Eukaryota</taxon>
        <taxon>Viridiplantae</taxon>
        <taxon>Streptophyta</taxon>
        <taxon>Embryophyta</taxon>
        <taxon>Tracheophyta</taxon>
        <taxon>Spermatophyta</taxon>
        <taxon>Magnoliopsida</taxon>
        <taxon>eudicotyledons</taxon>
        <taxon>Gunneridae</taxon>
        <taxon>Pentapetalae</taxon>
        <taxon>rosids</taxon>
        <taxon>fabids</taxon>
        <taxon>Fabales</taxon>
        <taxon>Fabaceae</taxon>
        <taxon>Papilionoideae</taxon>
        <taxon>50 kb inversion clade</taxon>
        <taxon>dalbergioids sensu lato</taxon>
        <taxon>Dalbergieae</taxon>
        <taxon>Pterocarpus clade</taxon>
        <taxon>Arachis</taxon>
    </lineage>
</organism>
<evidence type="ECO:0000313" key="4">
    <source>
        <dbReference type="RefSeq" id="XP_015942874.1"/>
    </source>
</evidence>
<sequence length="625" mass="67566">MGETGKRYRNQRDHDGNGKNQKRRLNDKVERGNDELIIYRILCPDGVIGNVIGKNGKVINTIRQESRAKVKVVDPFPGAKDRVITIYCYVKQKEEFEVDDELNNMQPLCAAQDALLKVHSVISNAMEAVGDSEKKQKDKEECQILVPSSQSANIIGKAGATIKKLRVKTRTNIKVIAKDRANPAHSCAMDFDNFVLITGESEAVKRALFAVSSIMYKFSPKEDIPLDTTVPEVPPSLIIPSDIPIYPPGRLYPTSDPIIPPRPVPQILGATNVHDLQGYADSGNAWSLYSSTLPAVSDPGGSQSEELIVRMLCPSDKIGCVIGKGGSIIKNIRQASGARIEVDDSKARYDECLITITAIESSSDLKSMAVEAVLLLQGTINDEDDTPVSIRLLVPSKVIGCIIGKSGSIINEIRKRTRADIRISKSNKPKIADVNDELVEVVGGVDCVRDALIQIVLRLRDDVLKERDTGRNPPPIGSESFYSGGSVLPVRSVIPPVPDVPAPLAYDQRTESGTGLNMLSSSSLHGFGSYSMGENGYGSMSSYGYKLYGGLPPSSTMEMLVPANAVSKVLGRGGANIANIRKISGATVEISETKSSRGDRIALISGTPEQKHAAENLIQAFIMAT</sequence>
<dbReference type="Proteomes" id="UP000515211">
    <property type="component" value="Chromosome 10"/>
</dbReference>
<dbReference type="KEGG" id="adu:107468145"/>
<keyword evidence="1" id="KW-0677">Repeat</keyword>
<feature type="compositionally biased region" description="Basic and acidic residues" evidence="2">
    <location>
        <begin position="1"/>
        <end position="17"/>
    </location>
</feature>
<protein>
    <submittedName>
        <fullName evidence="4">KH domain-containing protein At4g18375</fullName>
    </submittedName>
</protein>
<dbReference type="PROSITE" id="PS50084">
    <property type="entry name" value="KH_TYPE_1"/>
    <property type="match status" value="5"/>
</dbReference>
<evidence type="ECO:0000256" key="2">
    <source>
        <dbReference type="SAM" id="MobiDB-lite"/>
    </source>
</evidence>
<dbReference type="InterPro" id="IPR004087">
    <property type="entry name" value="KH_dom"/>
</dbReference>
<evidence type="ECO:0000256" key="1">
    <source>
        <dbReference type="ARBA" id="ARBA00022737"/>
    </source>
</evidence>
<dbReference type="Gene3D" id="3.30.1370.10">
    <property type="entry name" value="K Homology domain, type 1"/>
    <property type="match status" value="5"/>
</dbReference>
<reference evidence="4" key="2">
    <citation type="submission" date="2025-08" db="UniProtKB">
        <authorList>
            <consortium name="RefSeq"/>
        </authorList>
    </citation>
    <scope>IDENTIFICATION</scope>
    <source>
        <tissue evidence="4">Whole plant</tissue>
    </source>
</reference>
<dbReference type="GeneID" id="107468145"/>
<dbReference type="SMART" id="SM00322">
    <property type="entry name" value="KH"/>
    <property type="match status" value="5"/>
</dbReference>
<reference evidence="3" key="1">
    <citation type="journal article" date="2016" name="Nat. Genet.">
        <title>The genome sequences of Arachis duranensis and Arachis ipaensis, the diploid ancestors of cultivated peanut.</title>
        <authorList>
            <person name="Bertioli D.J."/>
            <person name="Cannon S.B."/>
            <person name="Froenicke L."/>
            <person name="Huang G."/>
            <person name="Farmer A.D."/>
            <person name="Cannon E.K."/>
            <person name="Liu X."/>
            <person name="Gao D."/>
            <person name="Clevenger J."/>
            <person name="Dash S."/>
            <person name="Ren L."/>
            <person name="Moretzsohn M.C."/>
            <person name="Shirasawa K."/>
            <person name="Huang W."/>
            <person name="Vidigal B."/>
            <person name="Abernathy B."/>
            <person name="Chu Y."/>
            <person name="Niederhuth C.E."/>
            <person name="Umale P."/>
            <person name="Araujo A.C."/>
            <person name="Kozik A."/>
            <person name="Kim K.D."/>
            <person name="Burow M.D."/>
            <person name="Varshney R.K."/>
            <person name="Wang X."/>
            <person name="Zhang X."/>
            <person name="Barkley N."/>
            <person name="Guimaraes P.M."/>
            <person name="Isobe S."/>
            <person name="Guo B."/>
            <person name="Liao B."/>
            <person name="Stalker H.T."/>
            <person name="Schmitz R.J."/>
            <person name="Scheffler B.E."/>
            <person name="Leal-Bertioli S.C."/>
            <person name="Xun X."/>
            <person name="Jackson S.A."/>
            <person name="Michelmore R."/>
            <person name="Ozias-Akins P."/>
        </authorList>
    </citation>
    <scope>NUCLEOTIDE SEQUENCE [LARGE SCALE GENOMIC DNA]</scope>
    <source>
        <strain evidence="3">cv. V14167</strain>
    </source>
</reference>
<dbReference type="CDD" id="cd22459">
    <property type="entry name" value="KH-I_PEPPER_rpt1_like"/>
    <property type="match status" value="1"/>
</dbReference>
<dbReference type="CDD" id="cd22462">
    <property type="entry name" value="KH-I_HEN4_like_rpt5"/>
    <property type="match status" value="1"/>
</dbReference>
<dbReference type="AlphaFoldDB" id="A0A6P5MX41"/>
<dbReference type="InterPro" id="IPR004088">
    <property type="entry name" value="KH_dom_type_1"/>
</dbReference>
<dbReference type="PANTHER" id="PTHR10288">
    <property type="entry name" value="KH DOMAIN CONTAINING RNA BINDING PROTEIN"/>
    <property type="match status" value="1"/>
</dbReference>
<feature type="region of interest" description="Disordered" evidence="2">
    <location>
        <begin position="1"/>
        <end position="27"/>
    </location>
</feature>
<gene>
    <name evidence="4" type="primary">LOC107468145</name>
</gene>